<organism evidence="1 2">
    <name type="scientific">Synechococcus elongatus PCC 11801</name>
    <dbReference type="NCBI Taxonomy" id="2219813"/>
    <lineage>
        <taxon>Bacteria</taxon>
        <taxon>Bacillati</taxon>
        <taxon>Cyanobacteriota</taxon>
        <taxon>Cyanophyceae</taxon>
        <taxon>Synechococcales</taxon>
        <taxon>Synechococcaceae</taxon>
        <taxon>Synechococcus</taxon>
    </lineage>
</organism>
<protein>
    <submittedName>
        <fullName evidence="1">Uncharacterized protein</fullName>
    </submittedName>
</protein>
<dbReference type="RefSeq" id="WP_208677109.1">
    <property type="nucleotide sequence ID" value="NZ_CP030139.2"/>
</dbReference>
<dbReference type="Proteomes" id="UP000267249">
    <property type="component" value="Chromosome"/>
</dbReference>
<accession>A0AAQ3MCL5</accession>
<evidence type="ECO:0000313" key="1">
    <source>
        <dbReference type="EMBL" id="WVS92305.1"/>
    </source>
</evidence>
<evidence type="ECO:0000313" key="2">
    <source>
        <dbReference type="Proteomes" id="UP000267249"/>
    </source>
</evidence>
<reference evidence="1 2" key="1">
    <citation type="journal article" date="2018" name="Sci. Rep.">
        <title>Genome Features and Biochemical Characteristics of a Robust, Fast Growing and Naturally Transformable Cyanobacterium Synechococcus elongatus PCC 11801 Isolated from India.</title>
        <authorList>
            <person name="Jaiswal D."/>
            <person name="Sengupta A."/>
            <person name="Sohoni S."/>
            <person name="Sengupta S."/>
            <person name="Phadnavis A.G."/>
            <person name="Pakrasi H.B."/>
            <person name="Wangikar P.P."/>
        </authorList>
    </citation>
    <scope>NUCLEOTIDE SEQUENCE [LARGE SCALE GENOMIC DNA]</scope>
    <source>
        <strain evidence="1 2">PCC 11801</strain>
    </source>
</reference>
<proteinExistence type="predicted"/>
<sequence>MSHHLAVKDNRRDYGEKRVLSVSFLDDHMVMVGYTSRAIASHLLYEEMQCPRNPPLHAILPANLMTICPS</sequence>
<gene>
    <name evidence="1" type="ORF">DOP62_13510</name>
</gene>
<dbReference type="AlphaFoldDB" id="A0AAQ3MCL5"/>
<name>A0AAQ3MCL5_SYNEL</name>
<dbReference type="EMBL" id="CP030139">
    <property type="protein sequence ID" value="WVS92305.1"/>
    <property type="molecule type" value="Genomic_DNA"/>
</dbReference>